<dbReference type="PANTHER" id="PTHR31672:SF13">
    <property type="entry name" value="F-BOX PROTEIN CPR30-LIKE"/>
    <property type="match status" value="1"/>
</dbReference>
<dbReference type="Pfam" id="PF07734">
    <property type="entry name" value="FBA_1"/>
    <property type="match status" value="1"/>
</dbReference>
<dbReference type="InterPro" id="IPR050796">
    <property type="entry name" value="SCF_F-box_component"/>
</dbReference>
<evidence type="ECO:0000313" key="3">
    <source>
        <dbReference type="Proteomes" id="UP000030689"/>
    </source>
</evidence>
<dbReference type="EMBL" id="KI517384">
    <property type="protein sequence ID" value="ESQ56114.1"/>
    <property type="molecule type" value="Genomic_DNA"/>
</dbReference>
<proteinExistence type="predicted"/>
<dbReference type="Gramene" id="ESQ56114">
    <property type="protein sequence ID" value="ESQ56114"/>
    <property type="gene ID" value="EUTSA_v10027561mg"/>
</dbReference>
<dbReference type="PANTHER" id="PTHR31672">
    <property type="entry name" value="BNACNNG10540D PROTEIN"/>
    <property type="match status" value="1"/>
</dbReference>
<dbReference type="InterPro" id="IPR001810">
    <property type="entry name" value="F-box_dom"/>
</dbReference>
<dbReference type="OrthoDB" id="1924677at2759"/>
<keyword evidence="3" id="KW-1185">Reference proteome</keyword>
<reference evidence="2 3" key="1">
    <citation type="journal article" date="2013" name="Front. Plant Sci.">
        <title>The Reference Genome of the Halophytic Plant Eutrema salsugineum.</title>
        <authorList>
            <person name="Yang R."/>
            <person name="Jarvis D.E."/>
            <person name="Chen H."/>
            <person name="Beilstein M.A."/>
            <person name="Grimwood J."/>
            <person name="Jenkins J."/>
            <person name="Shu S."/>
            <person name="Prochnik S."/>
            <person name="Xin M."/>
            <person name="Ma C."/>
            <person name="Schmutz J."/>
            <person name="Wing R.A."/>
            <person name="Mitchell-Olds T."/>
            <person name="Schumaker K.S."/>
            <person name="Wang X."/>
        </authorList>
    </citation>
    <scope>NUCLEOTIDE SEQUENCE [LARGE SCALE GENOMIC DNA]</scope>
</reference>
<organism evidence="2 3">
    <name type="scientific">Eutrema salsugineum</name>
    <name type="common">Saltwater cress</name>
    <name type="synonym">Sisymbrium salsugineum</name>
    <dbReference type="NCBI Taxonomy" id="72664"/>
    <lineage>
        <taxon>Eukaryota</taxon>
        <taxon>Viridiplantae</taxon>
        <taxon>Streptophyta</taxon>
        <taxon>Embryophyta</taxon>
        <taxon>Tracheophyta</taxon>
        <taxon>Spermatophyta</taxon>
        <taxon>Magnoliopsida</taxon>
        <taxon>eudicotyledons</taxon>
        <taxon>Gunneridae</taxon>
        <taxon>Pentapetalae</taxon>
        <taxon>rosids</taxon>
        <taxon>malvids</taxon>
        <taxon>Brassicales</taxon>
        <taxon>Brassicaceae</taxon>
        <taxon>Eutremeae</taxon>
        <taxon>Eutrema</taxon>
    </lineage>
</organism>
<dbReference type="Proteomes" id="UP000030689">
    <property type="component" value="Unassembled WGS sequence"/>
</dbReference>
<dbReference type="OMA" id="ATHPIRW"/>
<dbReference type="InterPro" id="IPR017451">
    <property type="entry name" value="F-box-assoc_interact_dom"/>
</dbReference>
<sequence>MSILFEDLVEEILSRVPASSLKRLRPTCQRLNALFNDHRFTKKHFQKAPKEFLVLMWVRFEVYLASIDLRGIQNNFDPSIEVKGEFGLLGPYLISHCNGLLLCREGTMEYGRRLKVYNPCTGQNRSIDLGTDNRQFKWFFFGYQNNKSSSASYKILSFDCRADNFVLEFQIYEFSSNSWRVHDVVNHDDWRLACGHRGVSLKGNTYWIASDTRNTYHGFCRDIFLLKFDFTEERFQRLCLPLNCNADVLETVVLSTVREEKFALLVQRFGESTMEIWLTKKIDEPKDVSWRKLFKVDLDCNNMFNNSTSFMVDEENKAAVCCNRECRVDEDGYRNIIYIVGEDKFRQVDLLGDSATHPIRWLPEPFFLSYVPSLVQI</sequence>
<protein>
    <recommendedName>
        <fullName evidence="1">F-box domain-containing protein</fullName>
    </recommendedName>
</protein>
<dbReference type="InterPro" id="IPR036047">
    <property type="entry name" value="F-box-like_dom_sf"/>
</dbReference>
<accession>V4MHQ3</accession>
<dbReference type="NCBIfam" id="TIGR01640">
    <property type="entry name" value="F_box_assoc_1"/>
    <property type="match status" value="1"/>
</dbReference>
<dbReference type="InterPro" id="IPR006527">
    <property type="entry name" value="F-box-assoc_dom_typ1"/>
</dbReference>
<dbReference type="Pfam" id="PF00646">
    <property type="entry name" value="F-box"/>
    <property type="match status" value="1"/>
</dbReference>
<evidence type="ECO:0000313" key="2">
    <source>
        <dbReference type="EMBL" id="ESQ56114.1"/>
    </source>
</evidence>
<dbReference type="SMART" id="SM00256">
    <property type="entry name" value="FBOX"/>
    <property type="match status" value="1"/>
</dbReference>
<evidence type="ECO:0000259" key="1">
    <source>
        <dbReference type="SMART" id="SM00256"/>
    </source>
</evidence>
<feature type="domain" description="F-box" evidence="1">
    <location>
        <begin position="4"/>
        <end position="44"/>
    </location>
</feature>
<dbReference type="SUPFAM" id="SSF81383">
    <property type="entry name" value="F-box domain"/>
    <property type="match status" value="1"/>
</dbReference>
<gene>
    <name evidence="2" type="ORF">EUTSA_v10027561mg</name>
</gene>
<name>V4MHQ3_EUTSA</name>
<dbReference type="AlphaFoldDB" id="V4MHQ3"/>
<dbReference type="STRING" id="72664.V4MHQ3"/>
<dbReference type="KEGG" id="eus:EUTSA_v10027561mg"/>